<dbReference type="AlphaFoldDB" id="A0AAD6GBI2"/>
<organism evidence="6 7">
    <name type="scientific">Penicillium frequentans</name>
    <dbReference type="NCBI Taxonomy" id="3151616"/>
    <lineage>
        <taxon>Eukaryota</taxon>
        <taxon>Fungi</taxon>
        <taxon>Dikarya</taxon>
        <taxon>Ascomycota</taxon>
        <taxon>Pezizomycotina</taxon>
        <taxon>Eurotiomycetes</taxon>
        <taxon>Eurotiomycetidae</taxon>
        <taxon>Eurotiales</taxon>
        <taxon>Aspergillaceae</taxon>
        <taxon>Penicillium</taxon>
    </lineage>
</organism>
<dbReference type="Pfam" id="PF08637">
    <property type="entry name" value="NCA2"/>
    <property type="match status" value="1"/>
</dbReference>
<reference evidence="6 7" key="1">
    <citation type="journal article" date="2023" name="IMA Fungus">
        <title>Comparative genomic study of the Penicillium genus elucidates a diverse pangenome and 15 lateral gene transfer events.</title>
        <authorList>
            <person name="Petersen C."/>
            <person name="Sorensen T."/>
            <person name="Nielsen M.R."/>
            <person name="Sondergaard T.E."/>
            <person name="Sorensen J.L."/>
            <person name="Fitzpatrick D.A."/>
            <person name="Frisvad J.C."/>
            <person name="Nielsen K.L."/>
        </authorList>
    </citation>
    <scope>NUCLEOTIDE SEQUENCE [LARGE SCALE GENOMIC DNA]</scope>
    <source>
        <strain evidence="6 7">IBT 35679</strain>
    </source>
</reference>
<name>A0AAD6GBI2_9EURO</name>
<dbReference type="EMBL" id="JAQIZZ010000007">
    <property type="protein sequence ID" value="KAJ5532112.1"/>
    <property type="molecule type" value="Genomic_DNA"/>
</dbReference>
<gene>
    <name evidence="6" type="ORF">N7494_008664</name>
</gene>
<dbReference type="GO" id="GO:0005741">
    <property type="term" value="C:mitochondrial outer membrane"/>
    <property type="evidence" value="ECO:0007669"/>
    <property type="project" value="TreeGrafter"/>
</dbReference>
<proteinExistence type="predicted"/>
<comment type="caution">
    <text evidence="6">The sequence shown here is derived from an EMBL/GenBank/DDBJ whole genome shotgun (WGS) entry which is preliminary data.</text>
</comment>
<dbReference type="PANTHER" id="PTHR28234">
    <property type="entry name" value="NUCLEAR CONTROL OF ATPASE PROTEIN 2"/>
    <property type="match status" value="1"/>
</dbReference>
<dbReference type="PANTHER" id="PTHR28234:SF1">
    <property type="entry name" value="NUCLEAR CONTROL OF ATPASE PROTEIN 2"/>
    <property type="match status" value="1"/>
</dbReference>
<evidence type="ECO:0000256" key="1">
    <source>
        <dbReference type="ARBA" id="ARBA00004225"/>
    </source>
</evidence>
<dbReference type="InterPro" id="IPR013946">
    <property type="entry name" value="NCA2-like"/>
</dbReference>
<dbReference type="Proteomes" id="UP001220324">
    <property type="component" value="Unassembled WGS sequence"/>
</dbReference>
<keyword evidence="7" id="KW-1185">Reference proteome</keyword>
<protein>
    <recommendedName>
        <fullName evidence="8">Nuclear control of ATPase protein 2</fullName>
    </recommendedName>
</protein>
<evidence type="ECO:0000313" key="7">
    <source>
        <dbReference type="Proteomes" id="UP001220324"/>
    </source>
</evidence>
<comment type="subcellular location">
    <subcellularLocation>
        <location evidence="1">Mitochondrion membrane</location>
        <topology evidence="1">Multi-pass membrane protein</topology>
    </subcellularLocation>
</comment>
<evidence type="ECO:0000256" key="2">
    <source>
        <dbReference type="ARBA" id="ARBA00022692"/>
    </source>
</evidence>
<keyword evidence="4" id="KW-0496">Mitochondrion</keyword>
<evidence type="ECO:0000313" key="6">
    <source>
        <dbReference type="EMBL" id="KAJ5532112.1"/>
    </source>
</evidence>
<evidence type="ECO:0000256" key="4">
    <source>
        <dbReference type="ARBA" id="ARBA00023128"/>
    </source>
</evidence>
<keyword evidence="5" id="KW-0472">Membrane</keyword>
<keyword evidence="3" id="KW-1133">Transmembrane helix</keyword>
<sequence length="638" mass="71986">MSIVKENAHGLNIQLDRLQQQVILPERFDAVEAPSHHVHRLQNVIDSISVTSKTQSLLPASQLVELLSDPTLSHLLLPGVTEPKPEKHVSDYLWLVVAKAAVQASGLVMHTLLDQTIHLQEEIYYWDEVLGSMWSTGLYAAQTSPLRLWHWSVDIYTEHRSHGAFPASVSRSLAVRWGQFYQVARQSLRGMSEHPSALNWSSPIRSCRAEIRQKRDRLIAMKDAHTSSLGLLMDQWHAFQSEDLASKGLASPEQWQETVSKTVHLTEAILDHVLKQSSTAAFEQYVVQAVEKDMATVQTRNYASSSTQPTDLIQRLIHVLREQLPTHTTSITTSIGNHGRPSRIVRYWLPLSVALLSSSISLKVLIRRQDEIIEWIRNIGSTIIDFGSNWVVQPVHKLIGTIRHDEKSEIAIMSKNSLMADRASLERMVIDFVRDRPDTSQGKPAMEDTAAIANAVREGDLTPVLKAYERDLRSPFTGTVRGDLVRALLIQIQKTKVDVEVAISGINSLLKSQELVFGFIGLTPGILVSYTSLQWVAGLFSNRRGLRQGKKRYQVKRGLRNVTRILTSASLTTNEVISYKDSGRLICEAEALLQHVKIVLGGLEYREFREDVEDLLDIQGGVTKQLRVIERIRWTYFH</sequence>
<evidence type="ECO:0000256" key="3">
    <source>
        <dbReference type="ARBA" id="ARBA00022989"/>
    </source>
</evidence>
<keyword evidence="2" id="KW-0812">Transmembrane</keyword>
<evidence type="ECO:0008006" key="8">
    <source>
        <dbReference type="Google" id="ProtNLM"/>
    </source>
</evidence>
<evidence type="ECO:0000256" key="5">
    <source>
        <dbReference type="ARBA" id="ARBA00023136"/>
    </source>
</evidence>
<accession>A0AAD6GBI2</accession>